<organism evidence="1 2">
    <name type="scientific">Dubosiella newyorkensis</name>
    <dbReference type="NCBI Taxonomy" id="1862672"/>
    <lineage>
        <taxon>Bacteria</taxon>
        <taxon>Bacillati</taxon>
        <taxon>Bacillota</taxon>
        <taxon>Erysipelotrichia</taxon>
        <taxon>Erysipelotrichales</taxon>
        <taxon>Erysipelotrichaceae</taxon>
        <taxon>Dubosiella</taxon>
    </lineage>
</organism>
<comment type="caution">
    <text evidence="1">The sequence shown here is derived from an EMBL/GenBank/DDBJ whole genome shotgun (WGS) entry which is preliminary data.</text>
</comment>
<dbReference type="RefSeq" id="WP_076341927.1">
    <property type="nucleotide sequence ID" value="NZ_MPKA01000087.1"/>
</dbReference>
<proteinExistence type="predicted"/>
<accession>A0A1U7NKZ9</accession>
<dbReference type="Gene3D" id="3.60.20.40">
    <property type="match status" value="1"/>
</dbReference>
<dbReference type="SUPFAM" id="SSF56235">
    <property type="entry name" value="N-terminal nucleophile aminohydrolases (Ntn hydrolases)"/>
    <property type="match status" value="1"/>
</dbReference>
<dbReference type="AlphaFoldDB" id="A0A1U7NKZ9"/>
<dbReference type="OrthoDB" id="9781342at2"/>
<dbReference type="Proteomes" id="UP000186705">
    <property type="component" value="Unassembled WGS sequence"/>
</dbReference>
<evidence type="ECO:0000313" key="2">
    <source>
        <dbReference type="Proteomes" id="UP000186705"/>
    </source>
</evidence>
<keyword evidence="1" id="KW-0808">Transferase</keyword>
<dbReference type="Pfam" id="PF01019">
    <property type="entry name" value="G_glu_transpept"/>
    <property type="match status" value="1"/>
</dbReference>
<dbReference type="InterPro" id="IPR043137">
    <property type="entry name" value="GGT_ssub_C"/>
</dbReference>
<dbReference type="InterPro" id="IPR052896">
    <property type="entry name" value="GGT-like_enzyme"/>
</dbReference>
<dbReference type="PRINTS" id="PR01210">
    <property type="entry name" value="GGTRANSPTASE"/>
</dbReference>
<gene>
    <name evidence="1" type="ORF">BO225_09005</name>
</gene>
<dbReference type="Gene3D" id="1.10.246.130">
    <property type="match status" value="1"/>
</dbReference>
<keyword evidence="2" id="KW-1185">Reference proteome</keyword>
<dbReference type="PANTHER" id="PTHR43881:SF1">
    <property type="entry name" value="GAMMA-GLUTAMYLTRANSPEPTIDASE (AFU_ORTHOLOGUE AFUA_4G13580)"/>
    <property type="match status" value="1"/>
</dbReference>
<dbReference type="PANTHER" id="PTHR43881">
    <property type="entry name" value="GAMMA-GLUTAMYLTRANSPEPTIDASE (AFU_ORTHOLOGUE AFUA_4G13580)"/>
    <property type="match status" value="1"/>
</dbReference>
<dbReference type="EMBL" id="MPKA01000087">
    <property type="protein sequence ID" value="OLU45271.1"/>
    <property type="molecule type" value="Genomic_DNA"/>
</dbReference>
<dbReference type="InterPro" id="IPR043138">
    <property type="entry name" value="GGT_lsub"/>
</dbReference>
<dbReference type="GO" id="GO:0016740">
    <property type="term" value="F:transferase activity"/>
    <property type="evidence" value="ECO:0007669"/>
    <property type="project" value="UniProtKB-KW"/>
</dbReference>
<dbReference type="STRING" id="1862672.BO225_09005"/>
<dbReference type="GeneID" id="78276077"/>
<sequence>MKKIQKNSRRHPLYAKNGMVITGNVLASQAGLQMLMQGGNAIDAAIATAAMLTVVEPTANGLGSDCFAIVWIHEKLYGLNASGKSPALLSKEKVLHKHQDHLQMPKYGWTPVTVPGAVSGWQALSKRFGKLPFAKLLAPAIEAAKHGFPLQQETARLWLKAIQNAKSNWQEPCFDAWFSTFDLPVEEGKIVKLPQIADALEKIAKSGGESLYTGQLAQRIEEESIKYGGFLRESDLEQHQVEWVEPLFVNYRGYQVYELPPNGQGITALMALNALACFDGENPDLPHTHLRIEAIKQAFAYAKRYISDPKAMNIDPSLLIDAKVGQEMASRISLEKAGDDWLRPYGSGTVYLCTADREGNMVSMIQSNYMGFGSGIVVDGVSLQNRGADFSLDENEINFLCPNKRTYHTIIPGFLCKAGKAIGPFGVMGGYMQPQGHVQVITNLLDEHLDIQESLDAPRWMWLKDNELEVETDFDPDVIQDLKQRGHLVKIQEEYSHFGRGQILFRLENGVYMGACESRTDSNISCY</sequence>
<name>A0A1U7NKZ9_9FIRM</name>
<reference evidence="1 2" key="1">
    <citation type="submission" date="2016-11" db="EMBL/GenBank/DDBJ databases">
        <title>Description of two novel members of the family Erysipelotrichaceae: Ileibacterium lipovorans gen. nov., sp. nov. and Dubosiella newyorkensis, gen. nov., sp. nov.</title>
        <authorList>
            <person name="Cox L.M."/>
            <person name="Sohn J."/>
            <person name="Tyrrell K.L."/>
            <person name="Citron D.M."/>
            <person name="Lawson P.A."/>
            <person name="Patel N.B."/>
            <person name="Iizumi T."/>
            <person name="Perez-Perez G.I."/>
            <person name="Goldstein E.J."/>
            <person name="Blaser M.J."/>
        </authorList>
    </citation>
    <scope>NUCLEOTIDE SEQUENCE [LARGE SCALE GENOMIC DNA]</scope>
    <source>
        <strain evidence="1 2">NYU-BL-A4</strain>
    </source>
</reference>
<protein>
    <submittedName>
        <fullName evidence="1">Gamma-glutamyltransferase</fullName>
    </submittedName>
</protein>
<dbReference type="InterPro" id="IPR029055">
    <property type="entry name" value="Ntn_hydrolases_N"/>
</dbReference>
<evidence type="ECO:0000313" key="1">
    <source>
        <dbReference type="EMBL" id="OLU45271.1"/>
    </source>
</evidence>